<organism evidence="3 4">
    <name type="scientific">Rhodotorula paludigena</name>
    <dbReference type="NCBI Taxonomy" id="86838"/>
    <lineage>
        <taxon>Eukaryota</taxon>
        <taxon>Fungi</taxon>
        <taxon>Dikarya</taxon>
        <taxon>Basidiomycota</taxon>
        <taxon>Pucciniomycotina</taxon>
        <taxon>Microbotryomycetes</taxon>
        <taxon>Sporidiobolales</taxon>
        <taxon>Sporidiobolaceae</taxon>
        <taxon>Rhodotorula</taxon>
    </lineage>
</organism>
<proteinExistence type="predicted"/>
<gene>
    <name evidence="3" type="ORF">Rhopal_000761-T1</name>
</gene>
<sequence length="237" mass="24284">MRAFSVFAFLAPALALAKPQDARQFVLNAPAQHAQAMRPNPSMVVHIVDPATPSVSTAPAPTADAWNDADADVELSNAGAQEDAPNFGSPCTFDDPYATCGDFFDPATGLDHGLFCSPMGVCGGRGAACGATEACTDAKLLSIESARKASRREAAASRCPEGAQACPSGAGGFECVHTATDDQQCGACLGFGGRNCAAIPNAFATSCRSGACRVHACVDGYQPNEEGTDCIDDIFAP</sequence>
<name>A0AAV5GDW3_9BASI</name>
<dbReference type="PANTHER" id="PTHR35192:SF2">
    <property type="entry name" value="APPLE DOMAIN-CONTAINING PROTEIN"/>
    <property type="match status" value="1"/>
</dbReference>
<accession>A0AAV5GDW3</accession>
<dbReference type="EMBL" id="BQKY01000002">
    <property type="protein sequence ID" value="GJN87806.1"/>
    <property type="molecule type" value="Genomic_DNA"/>
</dbReference>
<evidence type="ECO:0000256" key="1">
    <source>
        <dbReference type="SAM" id="SignalP"/>
    </source>
</evidence>
<dbReference type="AlphaFoldDB" id="A0AAV5GDW3"/>
<feature type="signal peptide" evidence="1">
    <location>
        <begin position="1"/>
        <end position="17"/>
    </location>
</feature>
<protein>
    <recommendedName>
        <fullName evidence="2">Protein CPL1-like domain-containing protein</fullName>
    </recommendedName>
</protein>
<dbReference type="Proteomes" id="UP001342314">
    <property type="component" value="Unassembled WGS sequence"/>
</dbReference>
<feature type="domain" description="Protein CPL1-like" evidence="2">
    <location>
        <begin position="173"/>
        <end position="231"/>
    </location>
</feature>
<evidence type="ECO:0000259" key="2">
    <source>
        <dbReference type="Pfam" id="PF21671"/>
    </source>
</evidence>
<dbReference type="InterPro" id="IPR048661">
    <property type="entry name" value="CPL1-like"/>
</dbReference>
<evidence type="ECO:0000313" key="4">
    <source>
        <dbReference type="Proteomes" id="UP001342314"/>
    </source>
</evidence>
<reference evidence="3 4" key="1">
    <citation type="submission" date="2021-12" db="EMBL/GenBank/DDBJ databases">
        <title>High titer production of polyol ester of fatty acids by Rhodotorula paludigena BS15 towards product separation-free biomass refinery.</title>
        <authorList>
            <person name="Mano J."/>
            <person name="Ono H."/>
            <person name="Tanaka T."/>
            <person name="Naito K."/>
            <person name="Sushida H."/>
            <person name="Ike M."/>
            <person name="Tokuyasu K."/>
            <person name="Kitaoka M."/>
        </authorList>
    </citation>
    <scope>NUCLEOTIDE SEQUENCE [LARGE SCALE GENOMIC DNA]</scope>
    <source>
        <strain evidence="3 4">BS15</strain>
    </source>
</reference>
<keyword evidence="1" id="KW-0732">Signal</keyword>
<dbReference type="Pfam" id="PF21671">
    <property type="entry name" value="CPL1-like"/>
    <property type="match status" value="1"/>
</dbReference>
<feature type="chain" id="PRO_5043360666" description="Protein CPL1-like domain-containing protein" evidence="1">
    <location>
        <begin position="18"/>
        <end position="237"/>
    </location>
</feature>
<dbReference type="InterPro" id="IPR038955">
    <property type="entry name" value="PriA/CPL1_fungi"/>
</dbReference>
<comment type="caution">
    <text evidence="3">The sequence shown here is derived from an EMBL/GenBank/DDBJ whole genome shotgun (WGS) entry which is preliminary data.</text>
</comment>
<evidence type="ECO:0000313" key="3">
    <source>
        <dbReference type="EMBL" id="GJN87806.1"/>
    </source>
</evidence>
<dbReference type="PANTHER" id="PTHR35192">
    <property type="entry name" value="PROTEIN, PUTATIVE-RELATED"/>
    <property type="match status" value="1"/>
</dbReference>
<keyword evidence="4" id="KW-1185">Reference proteome</keyword>